<comment type="caution">
    <text evidence="11">The sequence shown here is derived from an EMBL/GenBank/DDBJ whole genome shotgun (WGS) entry which is preliminary data.</text>
</comment>
<feature type="domain" description="Sulfatase N-terminal" evidence="9">
    <location>
        <begin position="244"/>
        <end position="530"/>
    </location>
</feature>
<evidence type="ECO:0000256" key="3">
    <source>
        <dbReference type="ARBA" id="ARBA00022519"/>
    </source>
</evidence>
<dbReference type="SUPFAM" id="SSF53649">
    <property type="entry name" value="Alkaline phosphatase-like"/>
    <property type="match status" value="1"/>
</dbReference>
<dbReference type="InterPro" id="IPR040423">
    <property type="entry name" value="PEA_transferase"/>
</dbReference>
<feature type="transmembrane region" description="Helical" evidence="8">
    <location>
        <begin position="124"/>
        <end position="146"/>
    </location>
</feature>
<evidence type="ECO:0000256" key="1">
    <source>
        <dbReference type="ARBA" id="ARBA00004429"/>
    </source>
</evidence>
<dbReference type="GO" id="GO:0016776">
    <property type="term" value="F:phosphotransferase activity, phosphate group as acceptor"/>
    <property type="evidence" value="ECO:0007669"/>
    <property type="project" value="TreeGrafter"/>
</dbReference>
<evidence type="ECO:0000313" key="11">
    <source>
        <dbReference type="EMBL" id="NDW44223.1"/>
    </source>
</evidence>
<comment type="subcellular location">
    <subcellularLocation>
        <location evidence="1">Cell inner membrane</location>
        <topology evidence="1">Multi-pass membrane protein</topology>
    </subcellularLocation>
</comment>
<keyword evidence="6 8" id="KW-1133">Transmembrane helix</keyword>
<keyword evidence="5 8" id="KW-0812">Transmembrane</keyword>
<feature type="transmembrane region" description="Helical" evidence="8">
    <location>
        <begin position="83"/>
        <end position="104"/>
    </location>
</feature>
<dbReference type="GO" id="GO:0009244">
    <property type="term" value="P:lipopolysaccharide core region biosynthetic process"/>
    <property type="evidence" value="ECO:0007669"/>
    <property type="project" value="TreeGrafter"/>
</dbReference>
<evidence type="ECO:0000259" key="9">
    <source>
        <dbReference type="Pfam" id="PF00884"/>
    </source>
</evidence>
<evidence type="ECO:0000256" key="2">
    <source>
        <dbReference type="ARBA" id="ARBA00022475"/>
    </source>
</evidence>
<dbReference type="AlphaFoldDB" id="A0A6B2NMK6"/>
<dbReference type="NCBIfam" id="NF028537">
    <property type="entry name" value="P_eth_NH2_trans"/>
    <property type="match status" value="1"/>
</dbReference>
<keyword evidence="3" id="KW-0997">Cell inner membrane</keyword>
<dbReference type="Pfam" id="PF00884">
    <property type="entry name" value="Sulfatase"/>
    <property type="match status" value="1"/>
</dbReference>
<evidence type="ECO:0000259" key="10">
    <source>
        <dbReference type="Pfam" id="PF08019"/>
    </source>
</evidence>
<dbReference type="Gene3D" id="3.40.720.10">
    <property type="entry name" value="Alkaline Phosphatase, subunit A"/>
    <property type="match status" value="1"/>
</dbReference>
<dbReference type="GO" id="GO:0005886">
    <property type="term" value="C:plasma membrane"/>
    <property type="evidence" value="ECO:0007669"/>
    <property type="project" value="UniProtKB-SubCell"/>
</dbReference>
<dbReference type="CDD" id="cd16017">
    <property type="entry name" value="LptA"/>
    <property type="match status" value="1"/>
</dbReference>
<dbReference type="EMBL" id="JAAGOX010000006">
    <property type="protein sequence ID" value="NDW44223.1"/>
    <property type="molecule type" value="Genomic_DNA"/>
</dbReference>
<dbReference type="InterPro" id="IPR058130">
    <property type="entry name" value="PEA_transf_C"/>
</dbReference>
<evidence type="ECO:0000256" key="4">
    <source>
        <dbReference type="ARBA" id="ARBA00022679"/>
    </source>
</evidence>
<keyword evidence="4 11" id="KW-0808">Transferase</keyword>
<protein>
    <submittedName>
        <fullName evidence="11">Phosphoethanolamine--lipid A transferase</fullName>
    </submittedName>
</protein>
<dbReference type="InterPro" id="IPR000917">
    <property type="entry name" value="Sulfatase_N"/>
</dbReference>
<proteinExistence type="predicted"/>
<evidence type="ECO:0000256" key="7">
    <source>
        <dbReference type="ARBA" id="ARBA00023136"/>
    </source>
</evidence>
<dbReference type="PANTHER" id="PTHR30443">
    <property type="entry name" value="INNER MEMBRANE PROTEIN"/>
    <property type="match status" value="1"/>
</dbReference>
<evidence type="ECO:0000256" key="5">
    <source>
        <dbReference type="ARBA" id="ARBA00022692"/>
    </source>
</evidence>
<feature type="transmembrane region" description="Helical" evidence="8">
    <location>
        <begin position="158"/>
        <end position="178"/>
    </location>
</feature>
<name>A0A6B2NMK6_9RHOB</name>
<organism evidence="11">
    <name type="scientific">Ruegeria sp. PrR005</name>
    <dbReference type="NCBI Taxonomy" id="2706882"/>
    <lineage>
        <taxon>Bacteria</taxon>
        <taxon>Pseudomonadati</taxon>
        <taxon>Pseudomonadota</taxon>
        <taxon>Alphaproteobacteria</taxon>
        <taxon>Rhodobacterales</taxon>
        <taxon>Roseobacteraceae</taxon>
        <taxon>Ruegeria</taxon>
    </lineage>
</organism>
<sequence>MQPFQTLLAYPVKLRDSFTLSPIALSAWILVFLFATANHTFWMIGAEVFFGHGLAFSGFVLALFLLMLSIFSLFGFSWVLKPFLVVIVVLSAVSSYYVDTLGIVVDRDMIQNVAVTTFAESKHLITLGFVLHLVVFGLVPAAIILTIRPKPQGMLRTLATPLVGFVVGMSLAVGVLALDMKSYAAVVRERKDLLSSFQPGAPLLGIVRYARMVSKVRKDVIAPIGEDAVKGSSYGAGANPVLAVVVVGETARSQNFSLNGYNVKTNPRLADLPVVSFSNVHSCGTATAVSLPCMFSSFGRGRYTYERGVSTENVLDVFKHAGFHLEWWDNNTGHKGVADRIESKSFVSMSVPEFCGQGECADGVFLGALQNYAETIVQDTVLVLHQIGSHGPAYYLRYPAAFERFTPSCRTAEFMNCTPEEIVNSYDNTIAYTDEFLAEAIGVLNRQSRADTVLMYVSDHGESLGEGGLFLHGAPYFMAPEYQTKVPMIVWLSDRFSQRFSIDKSCLADQRDTELSHDNLFHSLLGMLDVSTDVRDAGLDIFARCMKDDKVASR</sequence>
<evidence type="ECO:0000256" key="8">
    <source>
        <dbReference type="SAM" id="Phobius"/>
    </source>
</evidence>
<dbReference type="InterPro" id="IPR017850">
    <property type="entry name" value="Alkaline_phosphatase_core_sf"/>
</dbReference>
<evidence type="ECO:0000256" key="6">
    <source>
        <dbReference type="ARBA" id="ARBA00022989"/>
    </source>
</evidence>
<dbReference type="PANTHER" id="PTHR30443:SF0">
    <property type="entry name" value="PHOSPHOETHANOLAMINE TRANSFERASE EPTA"/>
    <property type="match status" value="1"/>
</dbReference>
<dbReference type="InterPro" id="IPR012549">
    <property type="entry name" value="EptA-like_N"/>
</dbReference>
<keyword evidence="7 8" id="KW-0472">Membrane</keyword>
<feature type="transmembrane region" description="Helical" evidence="8">
    <location>
        <begin position="54"/>
        <end position="76"/>
    </location>
</feature>
<gene>
    <name evidence="11" type="ORF">G0P99_04580</name>
</gene>
<feature type="transmembrane region" description="Helical" evidence="8">
    <location>
        <begin position="20"/>
        <end position="42"/>
    </location>
</feature>
<feature type="domain" description="Phosphoethanolamine transferase N-terminal" evidence="10">
    <location>
        <begin position="63"/>
        <end position="211"/>
    </location>
</feature>
<reference evidence="11" key="1">
    <citation type="submission" date="2020-02" db="EMBL/GenBank/DDBJ databases">
        <title>Delineation of the pyrene-degrading pathway in Roseobacter clade bacteria by genomic analysis.</title>
        <authorList>
            <person name="Zhou H."/>
            <person name="Wang H."/>
        </authorList>
    </citation>
    <scope>NUCLEOTIDE SEQUENCE</scope>
    <source>
        <strain evidence="11">PrR005</strain>
    </source>
</reference>
<accession>A0A6B2NMK6</accession>
<dbReference type="Pfam" id="PF08019">
    <property type="entry name" value="EptA_B_N"/>
    <property type="match status" value="1"/>
</dbReference>
<keyword evidence="2" id="KW-1003">Cell membrane</keyword>